<evidence type="ECO:0000259" key="1">
    <source>
        <dbReference type="Pfam" id="PF16213"/>
    </source>
</evidence>
<sequence length="879" mass="97405">MEVALLRIVTECGAKNEAIKTSAQEAYDLIVSQQINPLSEMHVLREKYLTTIELALDAKGSRLPQCGIEGLQLLLRDNQLHSLEGTRETAEQTLPMQALHTLHCMPDWNQEAEIQCHCLTLIVQLMCSSQWVVTLDAIKVALELCLATYGSTRQASVRQAVRASVTQILNTFCTVLYKEQAEDAADDDYKHVLNDVTELLSHCTQKLTIMTSGTDEAVIVIDAINTILSAQTLVVQKHQPFVALLWQELCPAIVKLLGDPTITASSRKAEADESAPVGQGQVASTDADQTIFDSPDIARAVYLLCGELLRLMAPMKEMHTALEALFHKALLFPKVEHRSEALKVFKKILSSPHRVVDILLTSLTADSQNDSLTLWKILLDSIVECSCSDQLDVSVAAVQCVNGLLASLTTLCQNDSDIDFLPPDVVDRTNRNFKTLKSVDLPVFKYSSADECRKRLLLPQLSLENDSIGGESTAQTPVTDQPFVVEAAASPAATDNGGEEKEADMDSCMSSLAQRIGSAMDSNRVDLRQQFQYVQSALKKDDDQSGPRSPDDDISVATARRFVRALLDRLPTLMKMRCTIEVDEAIQLFASEFYKEFTEQQESAFQGNEGYEIRVLNADALYLTAYASVRFVLRIGREPEREADFGEDAFVAEVFGSGCIVFASETMVRFIYRGLLEHCTAENKITPSGILLDIIEDYDGLSFLQMSDVNKLEKAARNPNCTLHCSAAKKLSRRLLTASWDGLVVVLSNLAEAVRTDGGNKSLSFFVHNLLHKSSGRQRAQTALIVDGLSASLRGLHRLAHLCNTLNLRFRSGWIFGKLVEVSCPLDELRALSSAERRQVRAKKRVPSQQEKLRKWTLRRQDALSIEIVLNEAIDNGTH</sequence>
<evidence type="ECO:0000313" key="3">
    <source>
        <dbReference type="WBParaSite" id="PSAMB.scaffold7547size7470.g30208.t1"/>
    </source>
</evidence>
<dbReference type="Pfam" id="PF16213">
    <property type="entry name" value="DCB"/>
    <property type="match status" value="1"/>
</dbReference>
<dbReference type="SUPFAM" id="SSF48371">
    <property type="entry name" value="ARM repeat"/>
    <property type="match status" value="1"/>
</dbReference>
<dbReference type="InterPro" id="IPR016024">
    <property type="entry name" value="ARM-type_fold"/>
</dbReference>
<keyword evidence="2" id="KW-1185">Reference proteome</keyword>
<name>A0A914XG08_9BILA</name>
<evidence type="ECO:0000313" key="2">
    <source>
        <dbReference type="Proteomes" id="UP000887566"/>
    </source>
</evidence>
<dbReference type="Proteomes" id="UP000887566">
    <property type="component" value="Unplaced"/>
</dbReference>
<dbReference type="WBParaSite" id="PSAMB.scaffold7547size7470.g30208.t1">
    <property type="protein sequence ID" value="PSAMB.scaffold7547size7470.g30208.t1"/>
    <property type="gene ID" value="PSAMB.scaffold7547size7470.g30208"/>
</dbReference>
<proteinExistence type="predicted"/>
<accession>A0A914XG08</accession>
<protein>
    <recommendedName>
        <fullName evidence="1">Mon2/Sec7/BIG1-like dimerisation and cyclophilin-binding domain-containing protein</fullName>
    </recommendedName>
</protein>
<dbReference type="InterPro" id="IPR032629">
    <property type="entry name" value="DCB_dom"/>
</dbReference>
<dbReference type="AlphaFoldDB" id="A0A914XG08"/>
<organism evidence="2 3">
    <name type="scientific">Plectus sambesii</name>
    <dbReference type="NCBI Taxonomy" id="2011161"/>
    <lineage>
        <taxon>Eukaryota</taxon>
        <taxon>Metazoa</taxon>
        <taxon>Ecdysozoa</taxon>
        <taxon>Nematoda</taxon>
        <taxon>Chromadorea</taxon>
        <taxon>Plectida</taxon>
        <taxon>Plectina</taxon>
        <taxon>Plectoidea</taxon>
        <taxon>Plectidae</taxon>
        <taxon>Plectus</taxon>
    </lineage>
</organism>
<reference evidence="3" key="1">
    <citation type="submission" date="2022-11" db="UniProtKB">
        <authorList>
            <consortium name="WormBaseParasite"/>
        </authorList>
    </citation>
    <scope>IDENTIFICATION</scope>
</reference>
<feature type="domain" description="Mon2/Sec7/BIG1-like dimerisation and cyclophilin-binding" evidence="1">
    <location>
        <begin position="4"/>
        <end position="171"/>
    </location>
</feature>